<evidence type="ECO:0000313" key="3">
    <source>
        <dbReference type="Proteomes" id="UP001595756"/>
    </source>
</evidence>
<organism evidence="2 3">
    <name type="scientific">Castellaniella hirudinis</name>
    <dbReference type="NCBI Taxonomy" id="1144617"/>
    <lineage>
        <taxon>Bacteria</taxon>
        <taxon>Pseudomonadati</taxon>
        <taxon>Pseudomonadota</taxon>
        <taxon>Betaproteobacteria</taxon>
        <taxon>Burkholderiales</taxon>
        <taxon>Alcaligenaceae</taxon>
        <taxon>Castellaniella</taxon>
    </lineage>
</organism>
<feature type="domain" description="Molybdenum cofactor sulfurase middle" evidence="1">
    <location>
        <begin position="21"/>
        <end position="112"/>
    </location>
</feature>
<accession>A0ABV8RUV6</accession>
<name>A0ABV8RUV6_9BURK</name>
<protein>
    <submittedName>
        <fullName evidence="2">MOSC N-terminal beta barrel domain-containing protein</fullName>
    </submittedName>
</protein>
<reference evidence="3" key="1">
    <citation type="journal article" date="2019" name="Int. J. Syst. Evol. Microbiol.">
        <title>The Global Catalogue of Microorganisms (GCM) 10K type strain sequencing project: providing services to taxonomists for standard genome sequencing and annotation.</title>
        <authorList>
            <consortium name="The Broad Institute Genomics Platform"/>
            <consortium name="The Broad Institute Genome Sequencing Center for Infectious Disease"/>
            <person name="Wu L."/>
            <person name="Ma J."/>
        </authorList>
    </citation>
    <scope>NUCLEOTIDE SEQUENCE [LARGE SCALE GENOMIC DNA]</scope>
    <source>
        <strain evidence="3">CGMCC 1.19029</strain>
    </source>
</reference>
<keyword evidence="3" id="KW-1185">Reference proteome</keyword>
<dbReference type="InterPro" id="IPR005303">
    <property type="entry name" value="MOCOS_middle"/>
</dbReference>
<proteinExistence type="predicted"/>
<comment type="caution">
    <text evidence="2">The sequence shown here is derived from an EMBL/GenBank/DDBJ whole genome shotgun (WGS) entry which is preliminary data.</text>
</comment>
<dbReference type="SUPFAM" id="SSF141673">
    <property type="entry name" value="MOSC N-terminal domain-like"/>
    <property type="match status" value="1"/>
</dbReference>
<evidence type="ECO:0000313" key="2">
    <source>
        <dbReference type="EMBL" id="MFC4296485.1"/>
    </source>
</evidence>
<dbReference type="RefSeq" id="WP_376811073.1">
    <property type="nucleotide sequence ID" value="NZ_JBHSDY010000001.1"/>
</dbReference>
<dbReference type="EMBL" id="JBHSDY010000001">
    <property type="protein sequence ID" value="MFC4296485.1"/>
    <property type="molecule type" value="Genomic_DNA"/>
</dbReference>
<gene>
    <name evidence="2" type="ORF">ACFO0J_00340</name>
</gene>
<sequence>MTTESAFQPIAGATALADEAARPYDRRWLAVDDQDCWLEADRAPGLAGLDVSLRFGYLVIRADGMLRLDVPLDVIEDDDSVERTASIGGRDVRVVDEGELASAWFSQWLGRPCRLVKVHPDAGQVAWPA</sequence>
<dbReference type="Pfam" id="PF03476">
    <property type="entry name" value="MOSC_N"/>
    <property type="match status" value="1"/>
</dbReference>
<dbReference type="Proteomes" id="UP001595756">
    <property type="component" value="Unassembled WGS sequence"/>
</dbReference>
<evidence type="ECO:0000259" key="1">
    <source>
        <dbReference type="Pfam" id="PF03476"/>
    </source>
</evidence>